<name>A0A2U8I3F4_9GAMM</name>
<accession>A0A2U8I3F4</accession>
<sequence>MLPNNNIPFAFQVTAALAARTYPSHVLLVHSWDSIDCRLAVTRNSLGIDFLQNRGSLTTLQVMQGVYS</sequence>
<proteinExistence type="predicted"/>
<protein>
    <submittedName>
        <fullName evidence="1">Uncharacterized protein</fullName>
    </submittedName>
</protein>
<gene>
    <name evidence="1" type="ORF">CCS41_02755</name>
</gene>
<dbReference type="Proteomes" id="UP000261875">
    <property type="component" value="Chromosome"/>
</dbReference>
<dbReference type="AlphaFoldDB" id="A0A2U8I3F4"/>
<evidence type="ECO:0000313" key="1">
    <source>
        <dbReference type="EMBL" id="AWK13657.1"/>
    </source>
</evidence>
<evidence type="ECO:0000313" key="2">
    <source>
        <dbReference type="Proteomes" id="UP000261875"/>
    </source>
</evidence>
<organism evidence="1 2">
    <name type="scientific">Candidatus Fukatsuia symbiotica</name>
    <dbReference type="NCBI Taxonomy" id="1878942"/>
    <lineage>
        <taxon>Bacteria</taxon>
        <taxon>Pseudomonadati</taxon>
        <taxon>Pseudomonadota</taxon>
        <taxon>Gammaproteobacteria</taxon>
        <taxon>Enterobacterales</taxon>
        <taxon>Yersiniaceae</taxon>
        <taxon>Candidatus Fukatsuia</taxon>
    </lineage>
</organism>
<keyword evidence="2" id="KW-1185">Reference proteome</keyword>
<dbReference type="EMBL" id="CP021659">
    <property type="protein sequence ID" value="AWK13657.1"/>
    <property type="molecule type" value="Genomic_DNA"/>
</dbReference>
<dbReference type="KEGG" id="fsm:CCS41_02755"/>
<reference evidence="1 2" key="1">
    <citation type="submission" date="2017-05" db="EMBL/GenBank/DDBJ databases">
        <title>Genome sequence of Candidatus Fukatsuia symbiotica and Candidatus Hamiltonella defensa from Acyrthosiphon pisum strain 5D.</title>
        <authorList>
            <person name="Patel V.A."/>
            <person name="Chevignon G."/>
            <person name="Russell J.A."/>
            <person name="Oliver K.M."/>
        </authorList>
    </citation>
    <scope>NUCLEOTIDE SEQUENCE [LARGE SCALE GENOMIC DNA]</scope>
    <source>
        <strain evidence="1 2">5D</strain>
    </source>
</reference>